<gene>
    <name evidence="2" type="ordered locus">VIT_15s0021g01710</name>
</gene>
<dbReference type="PaxDb" id="29760-VIT_15s0021g01710.t01"/>
<dbReference type="AlphaFoldDB" id="F6GVA1"/>
<organism evidence="2 3">
    <name type="scientific">Vitis vinifera</name>
    <name type="common">Grape</name>
    <dbReference type="NCBI Taxonomy" id="29760"/>
    <lineage>
        <taxon>Eukaryota</taxon>
        <taxon>Viridiplantae</taxon>
        <taxon>Streptophyta</taxon>
        <taxon>Embryophyta</taxon>
        <taxon>Tracheophyta</taxon>
        <taxon>Spermatophyta</taxon>
        <taxon>Magnoliopsida</taxon>
        <taxon>eudicotyledons</taxon>
        <taxon>Gunneridae</taxon>
        <taxon>Pentapetalae</taxon>
        <taxon>rosids</taxon>
        <taxon>Vitales</taxon>
        <taxon>Vitaceae</taxon>
        <taxon>Viteae</taxon>
        <taxon>Vitis</taxon>
    </lineage>
</organism>
<name>F6GVA1_VITVI</name>
<keyword evidence="3" id="KW-1185">Reference proteome</keyword>
<protein>
    <submittedName>
        <fullName evidence="2">Uncharacterized protein</fullName>
    </submittedName>
</protein>
<accession>F6GVA1</accession>
<dbReference type="Proteomes" id="UP000009183">
    <property type="component" value="Chromosome 15"/>
</dbReference>
<evidence type="ECO:0000313" key="3">
    <source>
        <dbReference type="Proteomes" id="UP000009183"/>
    </source>
</evidence>
<dbReference type="InParanoid" id="F6GVA1"/>
<dbReference type="EMBL" id="FN594952">
    <property type="protein sequence ID" value="CCB43884.1"/>
    <property type="molecule type" value="Genomic_DNA"/>
</dbReference>
<reference evidence="3" key="1">
    <citation type="journal article" date="2007" name="Nature">
        <title>The grapevine genome sequence suggests ancestral hexaploidization in major angiosperm phyla.</title>
        <authorList>
            <consortium name="The French-Italian Public Consortium for Grapevine Genome Characterization."/>
            <person name="Jaillon O."/>
            <person name="Aury J.-M."/>
            <person name="Noel B."/>
            <person name="Policriti A."/>
            <person name="Clepet C."/>
            <person name="Casagrande A."/>
            <person name="Choisne N."/>
            <person name="Aubourg S."/>
            <person name="Vitulo N."/>
            <person name="Jubin C."/>
            <person name="Vezzi A."/>
            <person name="Legeai F."/>
            <person name="Hugueney P."/>
            <person name="Dasilva C."/>
            <person name="Horner D."/>
            <person name="Mica E."/>
            <person name="Jublot D."/>
            <person name="Poulain J."/>
            <person name="Bruyere C."/>
            <person name="Billault A."/>
            <person name="Segurens B."/>
            <person name="Gouyvenoux M."/>
            <person name="Ugarte E."/>
            <person name="Cattonaro F."/>
            <person name="Anthouard V."/>
            <person name="Vico V."/>
            <person name="Del Fabbro C."/>
            <person name="Alaux M."/>
            <person name="Di Gaspero G."/>
            <person name="Dumas V."/>
            <person name="Felice N."/>
            <person name="Paillard S."/>
            <person name="Juman I."/>
            <person name="Moroldo M."/>
            <person name="Scalabrin S."/>
            <person name="Canaguier A."/>
            <person name="Le Clainche I."/>
            <person name="Malacrida G."/>
            <person name="Durand E."/>
            <person name="Pesole G."/>
            <person name="Laucou V."/>
            <person name="Chatelet P."/>
            <person name="Merdinoglu D."/>
            <person name="Delledonne M."/>
            <person name="Pezzotti M."/>
            <person name="Lecharny A."/>
            <person name="Scarpelli C."/>
            <person name="Artiguenave F."/>
            <person name="Pe M.E."/>
            <person name="Valle G."/>
            <person name="Morgante M."/>
            <person name="Caboche M."/>
            <person name="Adam-Blondon A.-F."/>
            <person name="Weissenbach J."/>
            <person name="Quetier F."/>
            <person name="Wincker P."/>
        </authorList>
    </citation>
    <scope>NUCLEOTIDE SEQUENCE [LARGE SCALE GENOMIC DNA]</scope>
    <source>
        <strain evidence="3">cv. Pinot noir / PN40024</strain>
    </source>
</reference>
<feature type="region of interest" description="Disordered" evidence="1">
    <location>
        <begin position="1"/>
        <end position="20"/>
    </location>
</feature>
<proteinExistence type="predicted"/>
<evidence type="ECO:0000256" key="1">
    <source>
        <dbReference type="SAM" id="MobiDB-lite"/>
    </source>
</evidence>
<sequence>MATGSIFRTDHSSTDWSECI</sequence>
<dbReference type="HOGENOM" id="CLU_3428830_0_0_1"/>
<evidence type="ECO:0000313" key="2">
    <source>
        <dbReference type="EMBL" id="CCB43884.1"/>
    </source>
</evidence>